<reference evidence="1 2" key="1">
    <citation type="submission" date="2019-10" db="EMBL/GenBank/DDBJ databases">
        <title>Three novel species isolated from a subtropical stream in China.</title>
        <authorList>
            <person name="Lu H."/>
        </authorList>
    </citation>
    <scope>NUCLEOTIDE SEQUENCE [LARGE SCALE GENOMIC DNA]</scope>
    <source>
        <strain evidence="1 2">FT13W</strain>
    </source>
</reference>
<dbReference type="RefSeq" id="WP_152284758.1">
    <property type="nucleotide sequence ID" value="NZ_WFLI01000042.1"/>
</dbReference>
<dbReference type="EMBL" id="WFLI01000042">
    <property type="protein sequence ID" value="KAB8060468.1"/>
    <property type="molecule type" value="Genomic_DNA"/>
</dbReference>
<dbReference type="InterPro" id="IPR042075">
    <property type="entry name" value="KorB_DNA-db"/>
</dbReference>
<sequence>MPNDNVVQKTPSPIQALFMNLGVQKVKRYDKFSIEYAEGFLIVTINRGNGSGTVEVIRKRLDGGFIEMTAFDPNTMDRAERDTLIKKLKQDGFSQSEIARRIGFTQATVSNALRKISRE</sequence>
<dbReference type="AlphaFoldDB" id="A0A6I1I0E4"/>
<accession>A0A6I1I0E4</accession>
<protein>
    <submittedName>
        <fullName evidence="1">Helix-turn-helix domain-containing protein</fullName>
    </submittedName>
</protein>
<proteinExistence type="predicted"/>
<organism evidence="1 2">
    <name type="scientific">Janthinobacterium violaceinigrum</name>
    <dbReference type="NCBI Taxonomy" id="2654252"/>
    <lineage>
        <taxon>Bacteria</taxon>
        <taxon>Pseudomonadati</taxon>
        <taxon>Pseudomonadota</taxon>
        <taxon>Betaproteobacteria</taxon>
        <taxon>Burkholderiales</taxon>
        <taxon>Oxalobacteraceae</taxon>
        <taxon>Janthinobacterium</taxon>
    </lineage>
</organism>
<evidence type="ECO:0000313" key="1">
    <source>
        <dbReference type="EMBL" id="KAB8060468.1"/>
    </source>
</evidence>
<comment type="caution">
    <text evidence="1">The sequence shown here is derived from an EMBL/GenBank/DDBJ whole genome shotgun (WGS) entry which is preliminary data.</text>
</comment>
<evidence type="ECO:0000313" key="2">
    <source>
        <dbReference type="Proteomes" id="UP000468717"/>
    </source>
</evidence>
<name>A0A6I1I0E4_9BURK</name>
<dbReference type="Gene3D" id="1.10.10.730">
    <property type="entry name" value="KorB DNA-binding domain"/>
    <property type="match status" value="1"/>
</dbReference>
<dbReference type="Proteomes" id="UP000468717">
    <property type="component" value="Unassembled WGS sequence"/>
</dbReference>
<gene>
    <name evidence="1" type="ORF">GCN75_24780</name>
</gene>
<keyword evidence="2" id="KW-1185">Reference proteome</keyword>